<accession>M1DQY8</accession>
<proteinExistence type="predicted"/>
<evidence type="ECO:0000313" key="1">
    <source>
        <dbReference type="EnsemblPlants" id="PGSC0003DMT400092963"/>
    </source>
</evidence>
<dbReference type="InParanoid" id="M1DQY8"/>
<sequence length="138" mass="15256">MENQGGNNNPIIEEHEDRVNNENAQVPGGNLLGDALRVQNPPEPRLCDNYKVDFNTVESEGPIILPHLPPGITFMVTSSLMQMLTTRGLFSGMASKDLHGNMVKLRRFCKSCVGQLELDMNVIRLRVFPVSLNGDAPI</sequence>
<reference evidence="2" key="1">
    <citation type="journal article" date="2011" name="Nature">
        <title>Genome sequence and analysis of the tuber crop potato.</title>
        <authorList>
            <consortium name="The Potato Genome Sequencing Consortium"/>
        </authorList>
    </citation>
    <scope>NUCLEOTIDE SEQUENCE [LARGE SCALE GENOMIC DNA]</scope>
    <source>
        <strain evidence="2">cv. DM1-3 516 R44</strain>
    </source>
</reference>
<dbReference type="EnsemblPlants" id="PGSC0003DMT400092963">
    <property type="protein sequence ID" value="PGSC0003DMT400092963"/>
    <property type="gene ID" value="PGSC0003DMG400042534"/>
</dbReference>
<dbReference type="HOGENOM" id="CLU_134708_0_0_1"/>
<organism evidence="1 2">
    <name type="scientific">Solanum tuberosum</name>
    <name type="common">Potato</name>
    <dbReference type="NCBI Taxonomy" id="4113"/>
    <lineage>
        <taxon>Eukaryota</taxon>
        <taxon>Viridiplantae</taxon>
        <taxon>Streptophyta</taxon>
        <taxon>Embryophyta</taxon>
        <taxon>Tracheophyta</taxon>
        <taxon>Spermatophyta</taxon>
        <taxon>Magnoliopsida</taxon>
        <taxon>eudicotyledons</taxon>
        <taxon>Gunneridae</taxon>
        <taxon>Pentapetalae</taxon>
        <taxon>asterids</taxon>
        <taxon>lamiids</taxon>
        <taxon>Solanales</taxon>
        <taxon>Solanaceae</taxon>
        <taxon>Solanoideae</taxon>
        <taxon>Solaneae</taxon>
        <taxon>Solanum</taxon>
    </lineage>
</organism>
<dbReference type="AlphaFoldDB" id="M1DQY8"/>
<keyword evidence="2" id="KW-1185">Reference proteome</keyword>
<dbReference type="Proteomes" id="UP000011115">
    <property type="component" value="Unassembled WGS sequence"/>
</dbReference>
<reference evidence="1" key="2">
    <citation type="submission" date="2015-06" db="UniProtKB">
        <authorList>
            <consortium name="EnsemblPlants"/>
        </authorList>
    </citation>
    <scope>IDENTIFICATION</scope>
    <source>
        <strain evidence="1">DM1-3 516 R44</strain>
    </source>
</reference>
<name>M1DQY8_SOLTU</name>
<dbReference type="Gramene" id="PGSC0003DMT400092963">
    <property type="protein sequence ID" value="PGSC0003DMT400092963"/>
    <property type="gene ID" value="PGSC0003DMG400042534"/>
</dbReference>
<evidence type="ECO:0000313" key="2">
    <source>
        <dbReference type="Proteomes" id="UP000011115"/>
    </source>
</evidence>
<protein>
    <submittedName>
        <fullName evidence="1">Uncharacterized protein</fullName>
    </submittedName>
</protein>
<dbReference type="PaxDb" id="4113-PGSC0003DMT400092963"/>